<feature type="compositionally biased region" description="Low complexity" evidence="1">
    <location>
        <begin position="306"/>
        <end position="318"/>
    </location>
</feature>
<feature type="compositionally biased region" description="Basic and acidic residues" evidence="1">
    <location>
        <begin position="230"/>
        <end position="243"/>
    </location>
</feature>
<feature type="compositionally biased region" description="Polar residues" evidence="1">
    <location>
        <begin position="262"/>
        <end position="276"/>
    </location>
</feature>
<reference evidence="2 3" key="1">
    <citation type="submission" date="2017-12" db="EMBL/GenBank/DDBJ databases">
        <title>Genome Sequence of a Multidrug-Resistant Candida haemulonii Isolate from a Patient with Chronic Leg Ulcers in Israel.</title>
        <authorList>
            <person name="Chow N.A."/>
            <person name="Gade L."/>
            <person name="Batra D."/>
            <person name="Rowe L.A."/>
            <person name="Ben-Ami R."/>
            <person name="Loparev V.N."/>
            <person name="Litvintseva A.P."/>
        </authorList>
    </citation>
    <scope>NUCLEOTIDE SEQUENCE [LARGE SCALE GENOMIC DNA]</scope>
    <source>
        <strain evidence="2 3">B11899</strain>
    </source>
</reference>
<dbReference type="RefSeq" id="XP_025341240.1">
    <property type="nucleotide sequence ID" value="XM_025485775.1"/>
</dbReference>
<evidence type="ECO:0000256" key="1">
    <source>
        <dbReference type="SAM" id="MobiDB-lite"/>
    </source>
</evidence>
<sequence length="465" mass="51709">MDQSHIVTIRYNSDKWHEAQSNRGSDWSSANSSPSKIITLNYRKDRSGTSTPALSPVPWLMKKREEPRVRKPKYDENEPFLTRPVAESLDRLRAYETFINPEDPLHADKAWYHDFTNVAQRLKLLRDTYKVLQAVRKKRAMGERVDFRTAHELKSRTGSPVPSDEDRHHTGQSDDEDKPQAPPAPAPARRGRPRKRGGAARGRKPGPRSRNAIPAPAPVPTPTRSRTSRRREAELSEKSKNTTDSRASTPGPSEGVSHDETSQLTQVGAASSSQPMPGNEIIVPELMPDMNAISQPQRDGTKAAAQEQPQQEIQGQFNQDLDQQLFQGLNQELGKELVPGQQDIGQAAFLDQSQAAGPGQWNQAVPVENWQAQSVPTGPNQLEEYFAHGYPDTSSLSESTVSIIENLKRKNPSGSVLASLYSRPGGLNFSPQWATQQNAFARQNPSQTPEIPEHPQWPEGPRDSS</sequence>
<dbReference type="AlphaFoldDB" id="A0A2V1AQE9"/>
<feature type="compositionally biased region" description="Basic and acidic residues" evidence="1">
    <location>
        <begin position="146"/>
        <end position="155"/>
    </location>
</feature>
<comment type="caution">
    <text evidence="2">The sequence shown here is derived from an EMBL/GenBank/DDBJ whole genome shotgun (WGS) entry which is preliminary data.</text>
</comment>
<proteinExistence type="predicted"/>
<dbReference type="VEuPathDB" id="FungiDB:CXQ85_002087"/>
<organism evidence="2 3">
    <name type="scientific">Candidozyma haemuli</name>
    <dbReference type="NCBI Taxonomy" id="45357"/>
    <lineage>
        <taxon>Eukaryota</taxon>
        <taxon>Fungi</taxon>
        <taxon>Dikarya</taxon>
        <taxon>Ascomycota</taxon>
        <taxon>Saccharomycotina</taxon>
        <taxon>Pichiomycetes</taxon>
        <taxon>Metschnikowiaceae</taxon>
        <taxon>Candidozyma</taxon>
    </lineage>
</organism>
<feature type="region of interest" description="Disordered" evidence="1">
    <location>
        <begin position="146"/>
        <end position="318"/>
    </location>
</feature>
<keyword evidence="3" id="KW-1185">Reference proteome</keyword>
<gene>
    <name evidence="2" type="ORF">CXQ85_002087</name>
</gene>
<evidence type="ECO:0000313" key="3">
    <source>
        <dbReference type="Proteomes" id="UP000244309"/>
    </source>
</evidence>
<dbReference type="OrthoDB" id="4026805at2759"/>
<accession>A0A2V1AQE9</accession>
<name>A0A2V1AQE9_9ASCO</name>
<feature type="compositionally biased region" description="Polar residues" evidence="1">
    <location>
        <begin position="429"/>
        <end position="449"/>
    </location>
</feature>
<feature type="region of interest" description="Disordered" evidence="1">
    <location>
        <begin position="427"/>
        <end position="465"/>
    </location>
</feature>
<dbReference type="Proteomes" id="UP000244309">
    <property type="component" value="Unassembled WGS sequence"/>
</dbReference>
<dbReference type="GeneID" id="37007418"/>
<dbReference type="EMBL" id="PKFO01000003">
    <property type="protein sequence ID" value="PVH20300.1"/>
    <property type="molecule type" value="Genomic_DNA"/>
</dbReference>
<protein>
    <submittedName>
        <fullName evidence="2">Uncharacterized protein</fullName>
    </submittedName>
</protein>
<feature type="compositionally biased region" description="Basic residues" evidence="1">
    <location>
        <begin position="189"/>
        <end position="207"/>
    </location>
</feature>
<evidence type="ECO:0000313" key="2">
    <source>
        <dbReference type="EMBL" id="PVH20300.1"/>
    </source>
</evidence>